<evidence type="ECO:0000256" key="2">
    <source>
        <dbReference type="ARBA" id="ARBA00023136"/>
    </source>
</evidence>
<feature type="domain" description="Glycine zipper 2TM" evidence="4">
    <location>
        <begin position="65"/>
        <end position="105"/>
    </location>
</feature>
<dbReference type="Proteomes" id="UP000092634">
    <property type="component" value="Unassembled WGS sequence"/>
</dbReference>
<proteinExistence type="predicted"/>
<accession>A0A1E8PTK0</accession>
<dbReference type="Pfam" id="PF05433">
    <property type="entry name" value="Rick_17kDa_Anti"/>
    <property type="match status" value="1"/>
</dbReference>
<dbReference type="PANTHER" id="PTHR35603:SF2">
    <property type="entry name" value="OUTER MEMBRANE LIPOPROTEIN"/>
    <property type="match status" value="1"/>
</dbReference>
<evidence type="ECO:0000313" key="5">
    <source>
        <dbReference type="EMBL" id="OFJ49672.1"/>
    </source>
</evidence>
<name>A0A1E8PTK0_9BURK</name>
<protein>
    <recommendedName>
        <fullName evidence="4">Glycine zipper 2TM domain-containing protein</fullName>
    </recommendedName>
</protein>
<evidence type="ECO:0000313" key="6">
    <source>
        <dbReference type="Proteomes" id="UP000092634"/>
    </source>
</evidence>
<dbReference type="GO" id="GO:0019867">
    <property type="term" value="C:outer membrane"/>
    <property type="evidence" value="ECO:0007669"/>
    <property type="project" value="InterPro"/>
</dbReference>
<reference evidence="5 6" key="1">
    <citation type="submission" date="2016-10" db="EMBL/GenBank/DDBJ databases">
        <title>Updated version of Genome Assembly of Janthinobacterium lividum ERGS5:01.</title>
        <authorList>
            <person name="Kumar R."/>
            <person name="Acharya V."/>
            <person name="Singh D."/>
        </authorList>
    </citation>
    <scope>NUCLEOTIDE SEQUENCE [LARGE SCALE GENOMIC DNA]</scope>
    <source>
        <strain evidence="5 6">ERGS5:01</strain>
    </source>
</reference>
<gene>
    <name evidence="5" type="ORF">BA896_013180</name>
</gene>
<evidence type="ECO:0000259" key="4">
    <source>
        <dbReference type="Pfam" id="PF05433"/>
    </source>
</evidence>
<dbReference type="EMBL" id="MAQB02000001">
    <property type="protein sequence ID" value="OFJ49672.1"/>
    <property type="molecule type" value="Genomic_DNA"/>
</dbReference>
<evidence type="ECO:0000256" key="3">
    <source>
        <dbReference type="SAM" id="SignalP"/>
    </source>
</evidence>
<feature type="chain" id="PRO_5009214684" description="Glycine zipper 2TM domain-containing protein" evidence="3">
    <location>
        <begin position="23"/>
        <end position="170"/>
    </location>
</feature>
<feature type="signal peptide" evidence="3">
    <location>
        <begin position="1"/>
        <end position="22"/>
    </location>
</feature>
<evidence type="ECO:0000256" key="1">
    <source>
        <dbReference type="ARBA" id="ARBA00004370"/>
    </source>
</evidence>
<comment type="caution">
    <text evidence="5">The sequence shown here is derived from an EMBL/GenBank/DDBJ whole genome shotgun (WGS) entry which is preliminary data.</text>
</comment>
<sequence>MNLQAKLMMSALCIGALPLAQAADFEDFGRVVRVVPQVEQINRPRQECRTEYVQVQAPPQQRSAGGSIVGGIAGALLGSQVGGGNGRTAAAAAGAIAGAVVGDRVDNQNNYQGGVQEQAIKQCRQVDHWESRNNGYQVTYDYRGRNYTSIMSYDPGERIRLRISIEPAQQ</sequence>
<dbReference type="AlphaFoldDB" id="A0A1E8PTK0"/>
<keyword evidence="2" id="KW-0472">Membrane</keyword>
<dbReference type="InterPro" id="IPR051407">
    <property type="entry name" value="Bact_OM_lipoprot/Surf_antigen"/>
</dbReference>
<dbReference type="InterPro" id="IPR008816">
    <property type="entry name" value="Gly_zipper_2TM_dom"/>
</dbReference>
<dbReference type="PANTHER" id="PTHR35603">
    <property type="match status" value="1"/>
</dbReference>
<keyword evidence="3" id="KW-0732">Signal</keyword>
<organism evidence="5 6">
    <name type="scientific">Janthinobacterium lividum</name>
    <dbReference type="NCBI Taxonomy" id="29581"/>
    <lineage>
        <taxon>Bacteria</taxon>
        <taxon>Pseudomonadati</taxon>
        <taxon>Pseudomonadota</taxon>
        <taxon>Betaproteobacteria</taxon>
        <taxon>Burkholderiales</taxon>
        <taxon>Oxalobacteraceae</taxon>
        <taxon>Janthinobacterium</taxon>
    </lineage>
</organism>
<comment type="subcellular location">
    <subcellularLocation>
        <location evidence="1">Membrane</location>
    </subcellularLocation>
</comment>
<dbReference type="NCBIfam" id="NF008437">
    <property type="entry name" value="PRK11280.1"/>
    <property type="match status" value="1"/>
</dbReference>